<dbReference type="GO" id="GO:0003677">
    <property type="term" value="F:DNA binding"/>
    <property type="evidence" value="ECO:0007669"/>
    <property type="project" value="UniProtKB-UniRule"/>
</dbReference>
<protein>
    <submittedName>
        <fullName evidence="8">SARP-family pathway specific regulatory protein</fullName>
    </submittedName>
</protein>
<dbReference type="EMBL" id="AP009493">
    <property type="protein sequence ID" value="BAG23214.1"/>
    <property type="molecule type" value="Genomic_DNA"/>
</dbReference>
<evidence type="ECO:0000256" key="3">
    <source>
        <dbReference type="ARBA" id="ARBA00023015"/>
    </source>
</evidence>
<proteinExistence type="inferred from homology"/>
<feature type="domain" description="OmpR/PhoB-type" evidence="7">
    <location>
        <begin position="1"/>
        <end position="98"/>
    </location>
</feature>
<dbReference type="GO" id="GO:0006355">
    <property type="term" value="P:regulation of DNA-templated transcription"/>
    <property type="evidence" value="ECO:0007669"/>
    <property type="project" value="InterPro"/>
</dbReference>
<evidence type="ECO:0000313" key="9">
    <source>
        <dbReference type="Proteomes" id="UP000001685"/>
    </source>
</evidence>
<evidence type="ECO:0000256" key="2">
    <source>
        <dbReference type="ARBA" id="ARBA00023012"/>
    </source>
</evidence>
<dbReference type="eggNOG" id="COG3629">
    <property type="taxonomic scope" value="Bacteria"/>
</dbReference>
<dbReference type="SMART" id="SM01043">
    <property type="entry name" value="BTAD"/>
    <property type="match status" value="1"/>
</dbReference>
<dbReference type="SUPFAM" id="SSF46894">
    <property type="entry name" value="C-terminal effector domain of the bipartite response regulators"/>
    <property type="match status" value="1"/>
</dbReference>
<dbReference type="InterPro" id="IPR051677">
    <property type="entry name" value="AfsR-DnrI-RedD_regulator"/>
</dbReference>
<gene>
    <name evidence="8" type="ordered locus">SGR_6385</name>
</gene>
<dbReference type="PROSITE" id="PS51755">
    <property type="entry name" value="OMPR_PHOB"/>
    <property type="match status" value="1"/>
</dbReference>
<sequence length="280" mass="31534">MRFNLIGPFGIVTDSGRAYAPKAPKICQILAVLALQPGEAVATDTLVRELWGDNAPGNAIRTLQTHVYHARQMLEEAQSDSPARELLVTQAPGYRLDIAADEVDVHIFERLVRGAQWELNEGSPERAGDYLDRAQKLWRGPMLSNIPVGARLTGRIAHLEELHIRFLELRVETENRLGRYREFLPELRALVHDYPLHEWFHGRLISALHRAGRRGEALEAYQNLYGILKRELGLEPSTDVQRLQAEILHAATQDAVQLCPRRTTALHSAATTRWEPAVAS</sequence>
<accession>B1W5Q7</accession>
<dbReference type="AlphaFoldDB" id="B1W5Q7"/>
<keyword evidence="5" id="KW-0804">Transcription</keyword>
<keyword evidence="4 6" id="KW-0238">DNA-binding</keyword>
<dbReference type="GO" id="GO:0000160">
    <property type="term" value="P:phosphorelay signal transduction system"/>
    <property type="evidence" value="ECO:0007669"/>
    <property type="project" value="UniProtKB-KW"/>
</dbReference>
<comment type="similarity">
    <text evidence="1">Belongs to the AfsR/DnrI/RedD regulatory family.</text>
</comment>
<evidence type="ECO:0000256" key="5">
    <source>
        <dbReference type="ARBA" id="ARBA00023163"/>
    </source>
</evidence>
<feature type="DNA-binding region" description="OmpR/PhoB-type" evidence="6">
    <location>
        <begin position="1"/>
        <end position="98"/>
    </location>
</feature>
<evidence type="ECO:0000256" key="6">
    <source>
        <dbReference type="PROSITE-ProRule" id="PRU01091"/>
    </source>
</evidence>
<dbReference type="KEGG" id="sgr:SGR_6385"/>
<dbReference type="InterPro" id="IPR005158">
    <property type="entry name" value="BTAD"/>
</dbReference>
<dbReference type="SMART" id="SM00862">
    <property type="entry name" value="Trans_reg_C"/>
    <property type="match status" value="1"/>
</dbReference>
<keyword evidence="2" id="KW-0902">Two-component regulatory system</keyword>
<evidence type="ECO:0000313" key="8">
    <source>
        <dbReference type="EMBL" id="BAG23214.1"/>
    </source>
</evidence>
<organism evidence="8 9">
    <name type="scientific">Streptomyces griseus subsp. griseus (strain JCM 4626 / CBS 651.72 / NBRC 13350 / KCC S-0626 / ISP 5235)</name>
    <dbReference type="NCBI Taxonomy" id="455632"/>
    <lineage>
        <taxon>Bacteria</taxon>
        <taxon>Bacillati</taxon>
        <taxon>Actinomycetota</taxon>
        <taxon>Actinomycetes</taxon>
        <taxon>Kitasatosporales</taxon>
        <taxon>Streptomycetaceae</taxon>
        <taxon>Streptomyces</taxon>
    </lineage>
</organism>
<evidence type="ECO:0000256" key="4">
    <source>
        <dbReference type="ARBA" id="ARBA00023125"/>
    </source>
</evidence>
<dbReference type="Gene3D" id="1.25.40.10">
    <property type="entry name" value="Tetratricopeptide repeat domain"/>
    <property type="match status" value="1"/>
</dbReference>
<reference evidence="9" key="1">
    <citation type="journal article" date="2008" name="J. Bacteriol.">
        <title>Genome sequence of the streptomycin-producing microorganism Streptomyces griseus IFO 13350.</title>
        <authorList>
            <person name="Ohnishi Y."/>
            <person name="Ishikawa J."/>
            <person name="Hara H."/>
            <person name="Suzuki H."/>
            <person name="Ikenoya M."/>
            <person name="Ikeda H."/>
            <person name="Yamashita A."/>
            <person name="Hattori M."/>
            <person name="Horinouchi S."/>
        </authorList>
    </citation>
    <scope>NUCLEOTIDE SEQUENCE [LARGE SCALE GENOMIC DNA]</scope>
    <source>
        <strain evidence="9">JCM 4626 / NBRC 13350</strain>
    </source>
</reference>
<dbReference type="PANTHER" id="PTHR35807">
    <property type="entry name" value="TRANSCRIPTIONAL REGULATOR REDD-RELATED"/>
    <property type="match status" value="1"/>
</dbReference>
<dbReference type="Gene3D" id="1.10.10.10">
    <property type="entry name" value="Winged helix-like DNA-binding domain superfamily/Winged helix DNA-binding domain"/>
    <property type="match status" value="1"/>
</dbReference>
<dbReference type="HOGENOM" id="CLU_004665_0_1_11"/>
<dbReference type="PATRIC" id="fig|455632.4.peg.6545"/>
<dbReference type="InterPro" id="IPR016032">
    <property type="entry name" value="Sig_transdc_resp-reg_C-effctor"/>
</dbReference>
<evidence type="ECO:0000256" key="1">
    <source>
        <dbReference type="ARBA" id="ARBA00005820"/>
    </source>
</evidence>
<dbReference type="InterPro" id="IPR011990">
    <property type="entry name" value="TPR-like_helical_dom_sf"/>
</dbReference>
<dbReference type="RefSeq" id="WP_012381901.1">
    <property type="nucleotide sequence ID" value="NC_010572.1"/>
</dbReference>
<dbReference type="Proteomes" id="UP000001685">
    <property type="component" value="Chromosome"/>
</dbReference>
<keyword evidence="3" id="KW-0805">Transcription regulation</keyword>
<dbReference type="CDD" id="cd15831">
    <property type="entry name" value="BTAD"/>
    <property type="match status" value="1"/>
</dbReference>
<dbReference type="Pfam" id="PF00486">
    <property type="entry name" value="Trans_reg_C"/>
    <property type="match status" value="1"/>
</dbReference>
<dbReference type="PANTHER" id="PTHR35807:SF1">
    <property type="entry name" value="TRANSCRIPTIONAL REGULATOR REDD"/>
    <property type="match status" value="1"/>
</dbReference>
<dbReference type="SUPFAM" id="SSF48452">
    <property type="entry name" value="TPR-like"/>
    <property type="match status" value="1"/>
</dbReference>
<dbReference type="Pfam" id="PF03704">
    <property type="entry name" value="BTAD"/>
    <property type="match status" value="1"/>
</dbReference>
<dbReference type="InterPro" id="IPR001867">
    <property type="entry name" value="OmpR/PhoB-type_DNA-bd"/>
</dbReference>
<evidence type="ECO:0000259" key="7">
    <source>
        <dbReference type="PROSITE" id="PS51755"/>
    </source>
</evidence>
<name>B1W5Q7_STRGG</name>
<dbReference type="InterPro" id="IPR036388">
    <property type="entry name" value="WH-like_DNA-bd_sf"/>
</dbReference>